<proteinExistence type="predicted"/>
<accession>A0A1P8AZP7</accession>
<gene>
    <name evidence="1 2" type="ordered locus">At2g07810</name>
</gene>
<evidence type="ECO:0000313" key="1">
    <source>
        <dbReference type="Araport" id="AT2G07810"/>
    </source>
</evidence>
<dbReference type="ExpressionAtlas" id="A0A1P8AZP7">
    <property type="expression patterns" value="baseline"/>
</dbReference>
<dbReference type="TAIR" id="AT2G07810"/>
<dbReference type="Proteomes" id="UP000006548">
    <property type="component" value="Chromosome 2"/>
</dbReference>
<dbReference type="AlphaFoldDB" id="A0A1P8AZP7"/>
<organism evidence="2 3">
    <name type="scientific">Arabidopsis thaliana</name>
    <name type="common">Mouse-ear cress</name>
    <dbReference type="NCBI Taxonomy" id="3702"/>
    <lineage>
        <taxon>Eukaryota</taxon>
        <taxon>Viridiplantae</taxon>
        <taxon>Streptophyta</taxon>
        <taxon>Embryophyta</taxon>
        <taxon>Tracheophyta</taxon>
        <taxon>Spermatophyta</taxon>
        <taxon>Magnoliopsida</taxon>
        <taxon>eudicotyledons</taxon>
        <taxon>Gunneridae</taxon>
        <taxon>Pentapetalae</taxon>
        <taxon>rosids</taxon>
        <taxon>malvids</taxon>
        <taxon>Brassicales</taxon>
        <taxon>Brassicaceae</taxon>
        <taxon>Camelineae</taxon>
        <taxon>Arabidopsis</taxon>
    </lineage>
</organism>
<dbReference type="KEGG" id="ath:AT2G07810"/>
<reference evidence="3" key="2">
    <citation type="journal article" date="2017" name="Plant J.">
        <title>Araport11: a complete reannotation of the Arabidopsis thaliana reference genome.</title>
        <authorList>
            <person name="Cheng C.Y."/>
            <person name="Krishnakumar V."/>
            <person name="Chan A.P."/>
            <person name="Thibaud-Nissen F."/>
            <person name="Schobel S."/>
            <person name="Town C.D."/>
        </authorList>
    </citation>
    <scope>GENOME REANNOTATION</scope>
    <source>
        <strain evidence="3">cv. Columbia</strain>
    </source>
</reference>
<sequence>MVKLTLNNRSKTTASLVDWIQRRNKSTLAAVVDLDFVREEKKFWEFLIDSLSDYSSVDLI</sequence>
<dbReference type="RefSeq" id="NP_001324298.1">
    <property type="nucleotide sequence ID" value="NM_001335353.1"/>
</dbReference>
<evidence type="ECO:0000313" key="3">
    <source>
        <dbReference type="Proteomes" id="UP000006548"/>
    </source>
</evidence>
<dbReference type="GeneID" id="28717846"/>
<dbReference type="InParanoid" id="A0A1P8AZP7"/>
<name>A0A1P8AZP7_ARATH</name>
<dbReference type="Araport" id="AT2G07810"/>
<evidence type="ECO:0000313" key="2">
    <source>
        <dbReference type="EMBL" id="ANM62119.1"/>
    </source>
</evidence>
<dbReference type="EMBL" id="CP002685">
    <property type="protein sequence ID" value="ANM62119.1"/>
    <property type="molecule type" value="Genomic_DNA"/>
</dbReference>
<protein>
    <submittedName>
        <fullName evidence="2">Uncharacterized protein</fullName>
    </submittedName>
</protein>
<reference evidence="2 3" key="1">
    <citation type="journal article" date="1999" name="Nature">
        <title>Sequence and analysis of chromosome 2 of the plant Arabidopsis thaliana.</title>
        <authorList>
            <person name="Lin X."/>
            <person name="Kaul S."/>
            <person name="Rounsley S."/>
            <person name="Shea T.P."/>
            <person name="Benito M.I."/>
            <person name="Town C.D."/>
            <person name="Fujii C.Y."/>
            <person name="Mason T."/>
            <person name="Bowman C.L."/>
            <person name="Barnstead M."/>
            <person name="Feldblyum T.V."/>
            <person name="Buell C.R."/>
            <person name="Ketchum K.A."/>
            <person name="Lee J."/>
            <person name="Ronning C.M."/>
            <person name="Koo H.L."/>
            <person name="Moffat K.S."/>
            <person name="Cronin L.A."/>
            <person name="Shen M."/>
            <person name="Pai G."/>
            <person name="Van Aken S."/>
            <person name="Umayam L."/>
            <person name="Tallon L.J."/>
            <person name="Gill J.E."/>
            <person name="Adams M.D."/>
            <person name="Carrera A.J."/>
            <person name="Creasy T.H."/>
            <person name="Goodman H.M."/>
            <person name="Somerville C.R."/>
            <person name="Copenhaver G.P."/>
            <person name="Preuss D."/>
            <person name="Nierman W.C."/>
            <person name="White O."/>
            <person name="Eisen J.A."/>
            <person name="Salzberg S.L."/>
            <person name="Fraser C.M."/>
            <person name="Venter J.C."/>
        </authorList>
    </citation>
    <scope>NUCLEOTIDE SEQUENCE [LARGE SCALE GENOMIC DNA]</scope>
    <source>
        <strain evidence="3">cv. Columbia</strain>
    </source>
</reference>
<keyword evidence="3" id="KW-1185">Reference proteome</keyword>